<keyword evidence="2" id="KW-1194">Viral DNA replication</keyword>
<name>A0A8S5PE04_9CAUD</name>
<evidence type="ECO:0000313" key="4">
    <source>
        <dbReference type="EMBL" id="DAE04452.1"/>
    </source>
</evidence>
<dbReference type="GO" id="GO:0003677">
    <property type="term" value="F:DNA binding"/>
    <property type="evidence" value="ECO:0007669"/>
    <property type="project" value="InterPro"/>
</dbReference>
<evidence type="ECO:0000259" key="3">
    <source>
        <dbReference type="SMART" id="SM00482"/>
    </source>
</evidence>
<dbReference type="PANTHER" id="PTHR10133">
    <property type="entry name" value="DNA POLYMERASE I"/>
    <property type="match status" value="1"/>
</dbReference>
<dbReference type="PANTHER" id="PTHR10133:SF27">
    <property type="entry name" value="DNA POLYMERASE NU"/>
    <property type="match status" value="1"/>
</dbReference>
<dbReference type="Pfam" id="PF00476">
    <property type="entry name" value="DNA_pol_A"/>
    <property type="match status" value="1"/>
</dbReference>
<proteinExistence type="predicted"/>
<dbReference type="Gene3D" id="1.10.150.20">
    <property type="entry name" value="5' to 3' exonuclease, C-terminal subdomain"/>
    <property type="match status" value="1"/>
</dbReference>
<reference evidence="4" key="1">
    <citation type="journal article" date="2021" name="Proc. Natl. Acad. Sci. U.S.A.">
        <title>A Catalog of Tens of Thousands of Viruses from Human Metagenomes Reveals Hidden Associations with Chronic Diseases.</title>
        <authorList>
            <person name="Tisza M.J."/>
            <person name="Buck C.B."/>
        </authorList>
    </citation>
    <scope>NUCLEOTIDE SEQUENCE</scope>
    <source>
        <strain evidence="4">CtKeG8</strain>
    </source>
</reference>
<dbReference type="EMBL" id="BK015388">
    <property type="protein sequence ID" value="DAE04452.1"/>
    <property type="molecule type" value="Genomic_DNA"/>
</dbReference>
<dbReference type="GO" id="GO:0039693">
    <property type="term" value="P:viral DNA genome replication"/>
    <property type="evidence" value="ECO:0007669"/>
    <property type="project" value="UniProtKB-KW"/>
</dbReference>
<sequence length="651" mass="73056">MATLAIDLETYSDNDIKYGVYKYVDSPNFKILLLGYGFDDEPVRVVDLTREEMPVRVAQALFDSNITKTAFNANFEITCFKKLYPEMPAEQWECTSVLALYNSLPTKLADVAEVLHLGADKQKDTRGKALINYFSKPCKPTKANGGRTRNLPEHNPEAWAQYIEYNRQDVVVEKAIRQKLLSLKPPELEHRYWLMDQEINSRGARVNAKLVENAIRINKEHKAKLLAKAKELTGLENPNSPLQLTAWIENRLGETVESIDKKAIAELLKKDILDDVRVMLRLRQLLGKTSIKKYEAMQKAMTSDGRVHGMFQFYGAMRTGRWAGRIVQLHNLPRNSMNAQELDTARAFVKNGDLEMLELCYDNVPDTLSQLVRTAITAKPGCRFIVDDFSAIEARVIAWLAGEKWRQDVFANGGDIYCASASAMFGVPVVKHGENGHLRQKGKIAELALGYGGSVGALKQMGADKMGLSDDELQDIVTKWRAASPAITKFWWDVDSAAKKAIKTGSTVKIRQGHLAFCRKQGALFIELPSGRHLVYIKPEIGENRFGGESILYRGIEQGSRKWGKLETYGGKLVENIVQAVARDCLAAAMLRLTEAGYKIIMHIHDEVVIEAPDGEGSLAEVTEIMSKNEPWETGLIKNADGFESQYYMKD</sequence>
<accession>A0A8S5PE04</accession>
<dbReference type="InterPro" id="IPR043502">
    <property type="entry name" value="DNA/RNA_pol_sf"/>
</dbReference>
<evidence type="ECO:0000256" key="2">
    <source>
        <dbReference type="ARBA" id="ARBA00023109"/>
    </source>
</evidence>
<dbReference type="SMART" id="SM00482">
    <property type="entry name" value="POLAc"/>
    <property type="match status" value="1"/>
</dbReference>
<dbReference type="InterPro" id="IPR001098">
    <property type="entry name" value="DNA-dir_DNA_pol_A_palm_dom"/>
</dbReference>
<dbReference type="GO" id="GO:0006261">
    <property type="term" value="P:DNA-templated DNA replication"/>
    <property type="evidence" value="ECO:0007669"/>
    <property type="project" value="InterPro"/>
</dbReference>
<dbReference type="SUPFAM" id="SSF56672">
    <property type="entry name" value="DNA/RNA polymerases"/>
    <property type="match status" value="1"/>
</dbReference>
<dbReference type="CDD" id="cd08642">
    <property type="entry name" value="DNA_pol_A_pol_I_A"/>
    <property type="match status" value="1"/>
</dbReference>
<organism evidence="4">
    <name type="scientific">Siphoviridae sp. ctKeG8</name>
    <dbReference type="NCBI Taxonomy" id="2825443"/>
    <lineage>
        <taxon>Viruses</taxon>
        <taxon>Duplodnaviria</taxon>
        <taxon>Heunggongvirae</taxon>
        <taxon>Uroviricota</taxon>
        <taxon>Caudoviricetes</taxon>
    </lineage>
</organism>
<dbReference type="Gene3D" id="3.30.70.370">
    <property type="match status" value="1"/>
</dbReference>
<protein>
    <submittedName>
        <fullName evidence="4">DNA polymerase I</fullName>
    </submittedName>
</protein>
<dbReference type="InterPro" id="IPR002298">
    <property type="entry name" value="DNA_polymerase_A"/>
</dbReference>
<keyword evidence="1" id="KW-0235">DNA replication</keyword>
<dbReference type="GO" id="GO:0006302">
    <property type="term" value="P:double-strand break repair"/>
    <property type="evidence" value="ECO:0007669"/>
    <property type="project" value="TreeGrafter"/>
</dbReference>
<feature type="domain" description="DNA-directed DNA polymerase family A palm" evidence="3">
    <location>
        <begin position="369"/>
        <end position="616"/>
    </location>
</feature>
<dbReference type="GO" id="GO:0003887">
    <property type="term" value="F:DNA-directed DNA polymerase activity"/>
    <property type="evidence" value="ECO:0007669"/>
    <property type="project" value="InterPro"/>
</dbReference>
<evidence type="ECO:0000256" key="1">
    <source>
        <dbReference type="ARBA" id="ARBA00022705"/>
    </source>
</evidence>